<dbReference type="SMART" id="SM00344">
    <property type="entry name" value="HTH_ASNC"/>
    <property type="match status" value="1"/>
</dbReference>
<dbReference type="Pfam" id="PF01037">
    <property type="entry name" value="AsnC_trans_reg"/>
    <property type="match status" value="1"/>
</dbReference>
<evidence type="ECO:0000256" key="1">
    <source>
        <dbReference type="ARBA" id="ARBA00023015"/>
    </source>
</evidence>
<dbReference type="PRINTS" id="PR00033">
    <property type="entry name" value="HTHASNC"/>
</dbReference>
<dbReference type="InterPro" id="IPR011008">
    <property type="entry name" value="Dimeric_a/b-barrel"/>
</dbReference>
<name>A0ABY8JAV9_9BRAD</name>
<dbReference type="SUPFAM" id="SSF46785">
    <property type="entry name" value="Winged helix' DNA-binding domain"/>
    <property type="match status" value="1"/>
</dbReference>
<dbReference type="InterPro" id="IPR036388">
    <property type="entry name" value="WH-like_DNA-bd_sf"/>
</dbReference>
<dbReference type="Pfam" id="PF13404">
    <property type="entry name" value="HTH_AsnC-type"/>
    <property type="match status" value="1"/>
</dbReference>
<dbReference type="InterPro" id="IPR000485">
    <property type="entry name" value="AsnC-type_HTH_dom"/>
</dbReference>
<evidence type="ECO:0000256" key="3">
    <source>
        <dbReference type="ARBA" id="ARBA00023163"/>
    </source>
</evidence>
<keyword evidence="1" id="KW-0805">Transcription regulation</keyword>
<dbReference type="PROSITE" id="PS50956">
    <property type="entry name" value="HTH_ASNC_2"/>
    <property type="match status" value="1"/>
</dbReference>
<evidence type="ECO:0000256" key="2">
    <source>
        <dbReference type="ARBA" id="ARBA00023125"/>
    </source>
</evidence>
<dbReference type="Gene3D" id="3.30.70.920">
    <property type="match status" value="1"/>
</dbReference>
<reference evidence="5 6" key="1">
    <citation type="submission" date="2023-04" db="EMBL/GenBank/DDBJ databases">
        <title>Australian commercial rhizobial inoculants.</title>
        <authorList>
            <person name="Kohlmeier M.G."/>
            <person name="O'Hara G.W."/>
            <person name="Colombi E."/>
            <person name="Ramsay J.P."/>
            <person name="Terpolilli J."/>
        </authorList>
    </citation>
    <scope>NUCLEOTIDE SEQUENCE [LARGE SCALE GENOMIC DNA]</scope>
    <source>
        <strain evidence="5 6">CB627</strain>
    </source>
</reference>
<evidence type="ECO:0000259" key="4">
    <source>
        <dbReference type="PROSITE" id="PS50956"/>
    </source>
</evidence>
<dbReference type="PANTHER" id="PTHR30154">
    <property type="entry name" value="LEUCINE-RESPONSIVE REGULATORY PROTEIN"/>
    <property type="match status" value="1"/>
</dbReference>
<dbReference type="RefSeq" id="WP_212061681.1">
    <property type="nucleotide sequence ID" value="NZ_CP121646.1"/>
</dbReference>
<dbReference type="PANTHER" id="PTHR30154:SF34">
    <property type="entry name" value="TRANSCRIPTIONAL REGULATOR AZLB"/>
    <property type="match status" value="1"/>
</dbReference>
<dbReference type="InterPro" id="IPR019887">
    <property type="entry name" value="Tscrpt_reg_AsnC/Lrp_C"/>
</dbReference>
<gene>
    <name evidence="5" type="ORF">QA636_35575</name>
</gene>
<accession>A0ABY8JAV9</accession>
<dbReference type="InterPro" id="IPR019888">
    <property type="entry name" value="Tscrpt_reg_AsnC-like"/>
</dbReference>
<organism evidence="5 6">
    <name type="scientific">Bradyrhizobium brasilense</name>
    <dbReference type="NCBI Taxonomy" id="1419277"/>
    <lineage>
        <taxon>Bacteria</taxon>
        <taxon>Pseudomonadati</taxon>
        <taxon>Pseudomonadota</taxon>
        <taxon>Alphaproteobacteria</taxon>
        <taxon>Hyphomicrobiales</taxon>
        <taxon>Nitrobacteraceae</taxon>
        <taxon>Bradyrhizobium</taxon>
    </lineage>
</organism>
<dbReference type="Gene3D" id="1.10.10.10">
    <property type="entry name" value="Winged helix-like DNA-binding domain superfamily/Winged helix DNA-binding domain"/>
    <property type="match status" value="1"/>
</dbReference>
<proteinExistence type="predicted"/>
<evidence type="ECO:0000313" key="5">
    <source>
        <dbReference type="EMBL" id="WFU62710.1"/>
    </source>
</evidence>
<evidence type="ECO:0000313" key="6">
    <source>
        <dbReference type="Proteomes" id="UP001221546"/>
    </source>
</evidence>
<dbReference type="EMBL" id="CP121646">
    <property type="protein sequence ID" value="WFU62710.1"/>
    <property type="molecule type" value="Genomic_DNA"/>
</dbReference>
<dbReference type="InterPro" id="IPR036390">
    <property type="entry name" value="WH_DNA-bd_sf"/>
</dbReference>
<dbReference type="Proteomes" id="UP001221546">
    <property type="component" value="Chromosome"/>
</dbReference>
<dbReference type="SUPFAM" id="SSF54909">
    <property type="entry name" value="Dimeric alpha+beta barrel"/>
    <property type="match status" value="1"/>
</dbReference>
<feature type="domain" description="HTH asnC-type" evidence="4">
    <location>
        <begin position="3"/>
        <end position="64"/>
    </location>
</feature>
<sequence length="158" mass="17935">MELDLLDARLLDLVQRNNRLSSEALGEKVGLSASGVQRRLKRLRSRRVIEADVSIVSPKAIGRNVTMLVLISFERSRADILDRFKRAVCKMSEVMSGFYVAGQAEFVLLVTAHSMEDYEEFTRRLVHDTPDIKRVDTMVVLDRFKAGFTVPMSSIACW</sequence>
<keyword evidence="6" id="KW-1185">Reference proteome</keyword>
<keyword evidence="2" id="KW-0238">DNA-binding</keyword>
<keyword evidence="3" id="KW-0804">Transcription</keyword>
<protein>
    <submittedName>
        <fullName evidence="5">Lrp/AsnC family transcriptional regulator</fullName>
    </submittedName>
</protein>